<sequence length="153" mass="16614">MLDDCSLRMAGTFCEVAHYLRRASRDFTVGLDEDMSCVLSRSKSGVLATSTKLLEVLVAIIETRELKPADEARNTGIGYGAVAGASAVAAKQLTKAIEQLTRISEVRGAHITSARNLAIFLDRASQCNNLSMHLFMMHRVSDIAEQRASTLAI</sequence>
<accession>A0ABN9XFE8</accession>
<keyword evidence="2" id="KW-1185">Reference proteome</keyword>
<reference evidence="1" key="1">
    <citation type="submission" date="2023-10" db="EMBL/GenBank/DDBJ databases">
        <authorList>
            <person name="Chen Y."/>
            <person name="Shah S."/>
            <person name="Dougan E. K."/>
            <person name="Thang M."/>
            <person name="Chan C."/>
        </authorList>
    </citation>
    <scope>NUCLEOTIDE SEQUENCE [LARGE SCALE GENOMIC DNA]</scope>
</reference>
<gene>
    <name evidence="1" type="ORF">PCOR1329_LOCUS76262</name>
</gene>
<proteinExistence type="predicted"/>
<organism evidence="1 2">
    <name type="scientific">Prorocentrum cordatum</name>
    <dbReference type="NCBI Taxonomy" id="2364126"/>
    <lineage>
        <taxon>Eukaryota</taxon>
        <taxon>Sar</taxon>
        <taxon>Alveolata</taxon>
        <taxon>Dinophyceae</taxon>
        <taxon>Prorocentrales</taxon>
        <taxon>Prorocentraceae</taxon>
        <taxon>Prorocentrum</taxon>
    </lineage>
</organism>
<evidence type="ECO:0000313" key="2">
    <source>
        <dbReference type="Proteomes" id="UP001189429"/>
    </source>
</evidence>
<comment type="caution">
    <text evidence="1">The sequence shown here is derived from an EMBL/GenBank/DDBJ whole genome shotgun (WGS) entry which is preliminary data.</text>
</comment>
<protein>
    <submittedName>
        <fullName evidence="1">Uncharacterized protein</fullName>
    </submittedName>
</protein>
<dbReference type="EMBL" id="CAUYUJ010020466">
    <property type="protein sequence ID" value="CAK0898392.1"/>
    <property type="molecule type" value="Genomic_DNA"/>
</dbReference>
<evidence type="ECO:0000313" key="1">
    <source>
        <dbReference type="EMBL" id="CAK0898392.1"/>
    </source>
</evidence>
<dbReference type="Proteomes" id="UP001189429">
    <property type="component" value="Unassembled WGS sequence"/>
</dbReference>
<name>A0ABN9XFE8_9DINO</name>